<dbReference type="PANTHER" id="PTHR21063:SF4">
    <property type="entry name" value="CD48 ANTIGEN-RELATED"/>
    <property type="match status" value="1"/>
</dbReference>
<reference evidence="4 5" key="1">
    <citation type="journal article" date="2019" name="Mol. Ecol. Resour.">
        <title>Chromosome-level genome assembly of Triplophysa tibetana, a fish adapted to the harsh high-altitude environment of the Tibetan Plateau.</title>
        <authorList>
            <person name="Yang X."/>
            <person name="Liu H."/>
            <person name="Ma Z."/>
            <person name="Zou Y."/>
            <person name="Zou M."/>
            <person name="Mao Y."/>
            <person name="Li X."/>
            <person name="Wang H."/>
            <person name="Chen T."/>
            <person name="Wang W."/>
            <person name="Yang R."/>
        </authorList>
    </citation>
    <scope>NUCLEOTIDE SEQUENCE [LARGE SCALE GENOMIC DNA]</scope>
    <source>
        <strain evidence="4">TTIB1903HZAU</strain>
        <tissue evidence="4">Muscle</tissue>
    </source>
</reference>
<dbReference type="SUPFAM" id="SSF48726">
    <property type="entry name" value="Immunoglobulin"/>
    <property type="match status" value="3"/>
</dbReference>
<keyword evidence="1" id="KW-0472">Membrane</keyword>
<dbReference type="InterPro" id="IPR003599">
    <property type="entry name" value="Ig_sub"/>
</dbReference>
<dbReference type="PROSITE" id="PS50835">
    <property type="entry name" value="IG_LIKE"/>
    <property type="match status" value="1"/>
</dbReference>
<dbReference type="InterPro" id="IPR013106">
    <property type="entry name" value="Ig_V-set"/>
</dbReference>
<dbReference type="PANTHER" id="PTHR21063">
    <property type="entry name" value="LFA-3"/>
    <property type="match status" value="1"/>
</dbReference>
<feature type="transmembrane region" description="Helical" evidence="1">
    <location>
        <begin position="223"/>
        <end position="249"/>
    </location>
</feature>
<keyword evidence="1" id="KW-0812">Transmembrane</keyword>
<dbReference type="InterPro" id="IPR013783">
    <property type="entry name" value="Ig-like_fold"/>
</dbReference>
<keyword evidence="5" id="KW-1185">Reference proteome</keyword>
<dbReference type="SMART" id="SM00409">
    <property type="entry name" value="IG"/>
    <property type="match status" value="2"/>
</dbReference>
<sequence length="405" mass="45134">MMILLFFILLLNGVFGDAGDVKSVSVVERENVTLYTHLTELRRDDLIVWTFGDQKTRIAQINQASNIICTDVQCEGADEGFRDRLKLDNQTGSLTIRDIRTKHSGLYTIKNYRTQDFYESFNVMVYARLPIPVINRNSSQCSKCVLLCSVMNVSHDVSLSWNKGNSLLSSISVSDINIRLSLPLEVEYQDTNTYSCVINNPITNLTQHLDINDVCQPCSKAGLFLGVIITAIVCVVVFVSVVGIGLYCWRTRKAKKKDTTDHGPGEESVPLKGTCFEKNVVKKVEVEEGTSVTLNTGETEIQGGEVVWWFGEAVNTTSSCVVIAKLNVQSEEECDNVDKRFKDKPQLDPHTGDLTITNSRTTDSGLYTLQMSREKTKLFSTQTSYKTFSVSVTPLTACALRSKTI</sequence>
<feature type="chain" id="PRO_5023081465" description="Ig-like domain-containing protein" evidence="2">
    <location>
        <begin position="17"/>
        <end position="405"/>
    </location>
</feature>
<evidence type="ECO:0000256" key="2">
    <source>
        <dbReference type="SAM" id="SignalP"/>
    </source>
</evidence>
<dbReference type="EMBL" id="SOYY01000014">
    <property type="protein sequence ID" value="KAA0711904.1"/>
    <property type="molecule type" value="Genomic_DNA"/>
</dbReference>
<keyword evidence="2" id="KW-0732">Signal</keyword>
<accession>A0A5A9NP64</accession>
<name>A0A5A9NP64_9TELE</name>
<dbReference type="AlphaFoldDB" id="A0A5A9NP64"/>
<dbReference type="InterPro" id="IPR007110">
    <property type="entry name" value="Ig-like_dom"/>
</dbReference>
<evidence type="ECO:0000256" key="1">
    <source>
        <dbReference type="SAM" id="Phobius"/>
    </source>
</evidence>
<feature type="domain" description="Ig-like" evidence="3">
    <location>
        <begin position="130"/>
        <end position="212"/>
    </location>
</feature>
<dbReference type="InterPro" id="IPR036179">
    <property type="entry name" value="Ig-like_dom_sf"/>
</dbReference>
<evidence type="ECO:0000259" key="3">
    <source>
        <dbReference type="PROSITE" id="PS50835"/>
    </source>
</evidence>
<proteinExistence type="predicted"/>
<protein>
    <recommendedName>
        <fullName evidence="3">Ig-like domain-containing protein</fullName>
    </recommendedName>
</protein>
<keyword evidence="1" id="KW-1133">Transmembrane helix</keyword>
<comment type="caution">
    <text evidence="4">The sequence shown here is derived from an EMBL/GenBank/DDBJ whole genome shotgun (WGS) entry which is preliminary data.</text>
</comment>
<dbReference type="Proteomes" id="UP000324632">
    <property type="component" value="Chromosome 14"/>
</dbReference>
<dbReference type="FunFam" id="2.60.40.10:FF:002431">
    <property type="entry name" value="Si:ch211-222k6.3"/>
    <property type="match status" value="1"/>
</dbReference>
<evidence type="ECO:0000313" key="5">
    <source>
        <dbReference type="Proteomes" id="UP000324632"/>
    </source>
</evidence>
<evidence type="ECO:0000313" key="4">
    <source>
        <dbReference type="EMBL" id="KAA0711904.1"/>
    </source>
</evidence>
<gene>
    <name evidence="4" type="ORF">E1301_Tti013506</name>
</gene>
<feature type="signal peptide" evidence="2">
    <location>
        <begin position="1"/>
        <end position="16"/>
    </location>
</feature>
<dbReference type="Gene3D" id="2.60.40.10">
    <property type="entry name" value="Immunoglobulins"/>
    <property type="match status" value="3"/>
</dbReference>
<organism evidence="4 5">
    <name type="scientific">Triplophysa tibetana</name>
    <dbReference type="NCBI Taxonomy" id="1572043"/>
    <lineage>
        <taxon>Eukaryota</taxon>
        <taxon>Metazoa</taxon>
        <taxon>Chordata</taxon>
        <taxon>Craniata</taxon>
        <taxon>Vertebrata</taxon>
        <taxon>Euteleostomi</taxon>
        <taxon>Actinopterygii</taxon>
        <taxon>Neopterygii</taxon>
        <taxon>Teleostei</taxon>
        <taxon>Ostariophysi</taxon>
        <taxon>Cypriniformes</taxon>
        <taxon>Nemacheilidae</taxon>
        <taxon>Triplophysa</taxon>
    </lineage>
</organism>
<dbReference type="Pfam" id="PF07686">
    <property type="entry name" value="V-set"/>
    <property type="match status" value="1"/>
</dbReference>